<accession>A0AB33ILC1</accession>
<organism evidence="1">
    <name type="scientific">Prevotella sp. GTC17253</name>
    <dbReference type="NCBI Taxonomy" id="3236793"/>
    <lineage>
        <taxon>Bacteria</taxon>
        <taxon>Pseudomonadati</taxon>
        <taxon>Bacteroidota</taxon>
        <taxon>Bacteroidia</taxon>
        <taxon>Bacteroidales</taxon>
        <taxon>Prevotellaceae</taxon>
        <taxon>Prevotella</taxon>
    </lineage>
</organism>
<protein>
    <submittedName>
        <fullName evidence="1">Uncharacterized protein</fullName>
    </submittedName>
</protein>
<dbReference type="EMBL" id="AP035785">
    <property type="protein sequence ID" value="BFO70158.1"/>
    <property type="molecule type" value="Genomic_DNA"/>
</dbReference>
<dbReference type="AlphaFoldDB" id="A0AB33ILC1"/>
<name>A0AB33ILC1_9BACT</name>
<reference evidence="1" key="1">
    <citation type="submission" date="2024-07" db="EMBL/GenBank/DDBJ databases">
        <title>Complete genome sequence of Prevotella sp. YM-2024 GTC17253.</title>
        <authorList>
            <person name="Hayashi M."/>
            <person name="Muto Y."/>
            <person name="Tanaka K."/>
            <person name="Niwa H."/>
        </authorList>
    </citation>
    <scope>NUCLEOTIDE SEQUENCE</scope>
    <source>
        <strain evidence="1">GTC17253</strain>
    </source>
</reference>
<evidence type="ECO:0000313" key="1">
    <source>
        <dbReference type="EMBL" id="BFO70158.1"/>
    </source>
</evidence>
<sequence length="117" mass="13699">MFIDPPRGRLSFRNQTKETTFIYQDHDGIGLIPQDRLPILLGFPTKVGEEYITNVGGTREHPALSNEQKIIDILVLPASTFNHHSWATIRKDRLYKRLRFTEKQLQKCHWKISIKDI</sequence>
<proteinExistence type="predicted"/>
<gene>
    <name evidence="1" type="ORF">GTC17253_01240</name>
</gene>